<evidence type="ECO:0000259" key="9">
    <source>
        <dbReference type="Pfam" id="PF00501"/>
    </source>
</evidence>
<evidence type="ECO:0000256" key="1">
    <source>
        <dbReference type="ARBA" id="ARBA00006432"/>
    </source>
</evidence>
<evidence type="ECO:0000259" key="10">
    <source>
        <dbReference type="Pfam" id="PF13193"/>
    </source>
</evidence>
<feature type="domain" description="AMP-dependent synthetase/ligase" evidence="9">
    <location>
        <begin position="83"/>
        <end position="474"/>
    </location>
</feature>
<evidence type="ECO:0000256" key="8">
    <source>
        <dbReference type="ARBA" id="ARBA00048277"/>
    </source>
</evidence>
<dbReference type="InterPro" id="IPR000873">
    <property type="entry name" value="AMP-dep_synth/lig_dom"/>
</dbReference>
<keyword evidence="3" id="KW-0443">Lipid metabolism</keyword>
<dbReference type="PROSITE" id="PS00455">
    <property type="entry name" value="AMP_BINDING"/>
    <property type="match status" value="1"/>
</dbReference>
<dbReference type="Proteomes" id="UP000001554">
    <property type="component" value="Chromosome 4"/>
</dbReference>
<evidence type="ECO:0000313" key="11">
    <source>
        <dbReference type="Proteomes" id="UP000001554"/>
    </source>
</evidence>
<dbReference type="Gene3D" id="3.30.300.30">
    <property type="match status" value="1"/>
</dbReference>
<comment type="catalytic activity">
    <reaction evidence="7">
        <text>octanoate + ATP + CoA = octanoyl-CoA + AMP + diphosphate</text>
        <dbReference type="Rhea" id="RHEA:33631"/>
        <dbReference type="ChEBI" id="CHEBI:25646"/>
        <dbReference type="ChEBI" id="CHEBI:30616"/>
        <dbReference type="ChEBI" id="CHEBI:33019"/>
        <dbReference type="ChEBI" id="CHEBI:57287"/>
        <dbReference type="ChEBI" id="CHEBI:57386"/>
        <dbReference type="ChEBI" id="CHEBI:456215"/>
    </reaction>
</comment>
<dbReference type="Pfam" id="PF13193">
    <property type="entry name" value="AMP-binding_C"/>
    <property type="match status" value="1"/>
</dbReference>
<dbReference type="OMA" id="ICCRGYN"/>
<dbReference type="KEGG" id="bfo:118414095"/>
<dbReference type="Gene3D" id="3.40.50.12780">
    <property type="entry name" value="N-terminal domain of ligase-like"/>
    <property type="match status" value="1"/>
</dbReference>
<organism evidence="11 12">
    <name type="scientific">Branchiostoma floridae</name>
    <name type="common">Florida lancelet</name>
    <name type="synonym">Amphioxus</name>
    <dbReference type="NCBI Taxonomy" id="7739"/>
    <lineage>
        <taxon>Eukaryota</taxon>
        <taxon>Metazoa</taxon>
        <taxon>Chordata</taxon>
        <taxon>Cephalochordata</taxon>
        <taxon>Leptocardii</taxon>
        <taxon>Amphioxiformes</taxon>
        <taxon>Branchiostomatidae</taxon>
        <taxon>Branchiostoma</taxon>
    </lineage>
</organism>
<feature type="domain" description="AMP-binding enzyme C-terminal" evidence="10">
    <location>
        <begin position="523"/>
        <end position="598"/>
    </location>
</feature>
<evidence type="ECO:0000256" key="2">
    <source>
        <dbReference type="ARBA" id="ARBA00022598"/>
    </source>
</evidence>
<dbReference type="RefSeq" id="XP_035673760.1">
    <property type="nucleotide sequence ID" value="XM_035817867.1"/>
</dbReference>
<dbReference type="InterPro" id="IPR020845">
    <property type="entry name" value="AMP-binding_CS"/>
</dbReference>
<dbReference type="GeneID" id="118414095"/>
<keyword evidence="11" id="KW-1185">Reference proteome</keyword>
<dbReference type="Pfam" id="PF00501">
    <property type="entry name" value="AMP-binding"/>
    <property type="match status" value="1"/>
</dbReference>
<dbReference type="InterPro" id="IPR042099">
    <property type="entry name" value="ANL_N_sf"/>
</dbReference>
<comment type="similarity">
    <text evidence="1">Belongs to the ATP-dependent AMP-binding enzyme family.</text>
</comment>
<comment type="catalytic activity">
    <reaction evidence="8">
        <text>a medium-chain fatty acid + ATP + CoA = a medium-chain fatty acyl-CoA + AMP + diphosphate</text>
        <dbReference type="Rhea" id="RHEA:48340"/>
        <dbReference type="ChEBI" id="CHEBI:30616"/>
        <dbReference type="ChEBI" id="CHEBI:33019"/>
        <dbReference type="ChEBI" id="CHEBI:57287"/>
        <dbReference type="ChEBI" id="CHEBI:59558"/>
        <dbReference type="ChEBI" id="CHEBI:90546"/>
        <dbReference type="ChEBI" id="CHEBI:456215"/>
        <dbReference type="EC" id="6.2.1.2"/>
    </reaction>
</comment>
<evidence type="ECO:0000256" key="3">
    <source>
        <dbReference type="ARBA" id="ARBA00023098"/>
    </source>
</evidence>
<dbReference type="InterPro" id="IPR045851">
    <property type="entry name" value="AMP-bd_C_sf"/>
</dbReference>
<dbReference type="GO" id="GO:0031956">
    <property type="term" value="F:medium-chain fatty acid-CoA ligase activity"/>
    <property type="evidence" value="ECO:0000318"/>
    <property type="project" value="GO_Central"/>
</dbReference>
<protein>
    <recommendedName>
        <fullName evidence="6">Medium-chain acyl-CoA ligase ACSF2, mitochondrial</fullName>
        <ecNumber evidence="5">6.2.1.2</ecNumber>
    </recommendedName>
</protein>
<sequence length="616" mass="69688">MKTCLSGKMLMNILHKSVRVTNLRRLKTSLVSSRQLSKSLQDSISTRQSLYGVDTSEAVHLTHSYRHGLGAAPLQGVTIGQKLQQTVQKFPNREMFVFKRGNVRRTFQQFFEECDQLAAGLVALGLKRGDRVGMWGPNTLEWVLTQFATARAGLIMVSINPAYQVNELVHALKKVGCRAIISASTFKTQDYYKMLHQALPELDRCKAGQLKAKGLPMLETIIMLGEEKFPGTFSFPEVQEMGDHAHRRTVLEMQDKLQFDDPINIQFTSGTTGRPKGATLTHHNIVNNQWFVGRRLGYHEMHHRLCMAVPLYHCFGMVLASMAAAVFGTTIVSPSPSFEPEPTLQAIQEERCTSIYGTPTMFIDMLHHPNFDKYRLTSLNTGLIGGSYCPAELMKQVVSQMHCPEICIPYGTTENGPLTFLGHKCDNLERKCNTIGQPLPHVEVKIVNINGEITPVNVPGELWTRGHGTMHGYWGDRDKTTEVIGPDRWYRTGDVAVLDEQGYGRIVGRIKDIRGGENIYPREIEEFLHTHPKVKDVQVIGVPDERMGEEVCAWIKLKEGENMVENDVKTFCKGQISHFKIPRYIRFVEEFPLTVTGKVQKYKMREQMVKELGLQR</sequence>
<dbReference type="PANTHER" id="PTHR43201:SF5">
    <property type="entry name" value="MEDIUM-CHAIN ACYL-COA LIGASE ACSF2, MITOCHONDRIAL"/>
    <property type="match status" value="1"/>
</dbReference>
<reference evidence="12" key="2">
    <citation type="submission" date="2025-08" db="UniProtKB">
        <authorList>
            <consortium name="RefSeq"/>
        </authorList>
    </citation>
    <scope>IDENTIFICATION</scope>
    <source>
        <strain evidence="12">S238N-H82</strain>
        <tissue evidence="12">Testes</tissue>
    </source>
</reference>
<dbReference type="SUPFAM" id="SSF56801">
    <property type="entry name" value="Acetyl-CoA synthetase-like"/>
    <property type="match status" value="1"/>
</dbReference>
<gene>
    <name evidence="12" type="primary">LOC118414095</name>
</gene>
<evidence type="ECO:0000256" key="6">
    <source>
        <dbReference type="ARBA" id="ARBA00039638"/>
    </source>
</evidence>
<evidence type="ECO:0000256" key="5">
    <source>
        <dbReference type="ARBA" id="ARBA00039009"/>
    </source>
</evidence>
<dbReference type="FunFam" id="3.40.50.12780:FF:000003">
    <property type="entry name" value="Long-chain-fatty-acid--CoA ligase FadD"/>
    <property type="match status" value="1"/>
</dbReference>
<evidence type="ECO:0000313" key="12">
    <source>
        <dbReference type="RefSeq" id="XP_035673760.1"/>
    </source>
</evidence>
<proteinExistence type="inferred from homology"/>
<evidence type="ECO:0000256" key="4">
    <source>
        <dbReference type="ARBA" id="ARBA00037247"/>
    </source>
</evidence>
<comment type="function">
    <text evidence="4">Acyl-CoA synthases catalyze the initial reaction in fatty acid metabolism, by forming a thioester with CoA. Has some preference toward medium-chain substrates. Plays a role in adipocyte differentiation.</text>
</comment>
<dbReference type="PANTHER" id="PTHR43201">
    <property type="entry name" value="ACYL-COA SYNTHETASE"/>
    <property type="match status" value="1"/>
</dbReference>
<dbReference type="OrthoDB" id="10253115at2759"/>
<name>A0A9J7MNJ3_BRAFL</name>
<dbReference type="CDD" id="cd05917">
    <property type="entry name" value="FACL_like_2"/>
    <property type="match status" value="1"/>
</dbReference>
<evidence type="ECO:0000256" key="7">
    <source>
        <dbReference type="ARBA" id="ARBA00047319"/>
    </source>
</evidence>
<dbReference type="AlphaFoldDB" id="A0A9J7MNJ3"/>
<accession>A0A9J7MNJ3</accession>
<dbReference type="GO" id="GO:0006631">
    <property type="term" value="P:fatty acid metabolic process"/>
    <property type="evidence" value="ECO:0000318"/>
    <property type="project" value="GO_Central"/>
</dbReference>
<reference evidence="11" key="1">
    <citation type="journal article" date="2020" name="Nat. Ecol. Evol.">
        <title>Deeply conserved synteny resolves early events in vertebrate evolution.</title>
        <authorList>
            <person name="Simakov O."/>
            <person name="Marletaz F."/>
            <person name="Yue J.X."/>
            <person name="O'Connell B."/>
            <person name="Jenkins J."/>
            <person name="Brandt A."/>
            <person name="Calef R."/>
            <person name="Tung C.H."/>
            <person name="Huang T.K."/>
            <person name="Schmutz J."/>
            <person name="Satoh N."/>
            <person name="Yu J.K."/>
            <person name="Putnam N.H."/>
            <person name="Green R.E."/>
            <person name="Rokhsar D.S."/>
        </authorList>
    </citation>
    <scope>NUCLEOTIDE SEQUENCE [LARGE SCALE GENOMIC DNA]</scope>
    <source>
        <strain evidence="11">S238N-H82</strain>
    </source>
</reference>
<dbReference type="EC" id="6.2.1.2" evidence="5"/>
<dbReference type="FunFam" id="3.30.300.30:FF:000008">
    <property type="entry name" value="2,3-dihydroxybenzoate-AMP ligase"/>
    <property type="match status" value="1"/>
</dbReference>
<dbReference type="InterPro" id="IPR025110">
    <property type="entry name" value="AMP-bd_C"/>
</dbReference>
<keyword evidence="2" id="KW-0436">Ligase</keyword>